<dbReference type="Pfam" id="PF00578">
    <property type="entry name" value="AhpC-TSA"/>
    <property type="match status" value="1"/>
</dbReference>
<evidence type="ECO:0000313" key="3">
    <source>
        <dbReference type="Proteomes" id="UP000310314"/>
    </source>
</evidence>
<dbReference type="OrthoDB" id="9815205at2"/>
<gene>
    <name evidence="2" type="ORF">FEE95_12355</name>
</gene>
<proteinExistence type="predicted"/>
<dbReference type="AlphaFoldDB" id="A0A5S3PRC9"/>
<dbReference type="PANTHER" id="PTHR42852">
    <property type="entry name" value="THIOL:DISULFIDE INTERCHANGE PROTEIN DSBE"/>
    <property type="match status" value="1"/>
</dbReference>
<dbReference type="Gene3D" id="3.40.30.10">
    <property type="entry name" value="Glutaredoxin"/>
    <property type="match status" value="1"/>
</dbReference>
<dbReference type="GO" id="GO:0016209">
    <property type="term" value="F:antioxidant activity"/>
    <property type="evidence" value="ECO:0007669"/>
    <property type="project" value="InterPro"/>
</dbReference>
<dbReference type="GO" id="GO:0016491">
    <property type="term" value="F:oxidoreductase activity"/>
    <property type="evidence" value="ECO:0007669"/>
    <property type="project" value="InterPro"/>
</dbReference>
<keyword evidence="3" id="KW-1185">Reference proteome</keyword>
<dbReference type="InterPro" id="IPR000866">
    <property type="entry name" value="AhpC/TSA"/>
</dbReference>
<protein>
    <submittedName>
        <fullName evidence="2">TlpA family protein disulfide reductase</fullName>
    </submittedName>
</protein>
<dbReference type="InterPro" id="IPR013766">
    <property type="entry name" value="Thioredoxin_domain"/>
</dbReference>
<dbReference type="PANTHER" id="PTHR42852:SF18">
    <property type="entry name" value="CHROMOSOME UNDETERMINED SCAFFOLD_47, WHOLE GENOME SHOTGUN SEQUENCE"/>
    <property type="match status" value="1"/>
</dbReference>
<comment type="caution">
    <text evidence="2">The sequence shown here is derived from an EMBL/GenBank/DDBJ whole genome shotgun (WGS) entry which is preliminary data.</text>
</comment>
<dbReference type="SUPFAM" id="SSF52833">
    <property type="entry name" value="Thioredoxin-like"/>
    <property type="match status" value="1"/>
</dbReference>
<organism evidence="2 3">
    <name type="scientific">Maribacter algarum</name>
    <name type="common">ex Zhang et al. 2020</name>
    <dbReference type="NCBI Taxonomy" id="2578118"/>
    <lineage>
        <taxon>Bacteria</taxon>
        <taxon>Pseudomonadati</taxon>
        <taxon>Bacteroidota</taxon>
        <taxon>Flavobacteriia</taxon>
        <taxon>Flavobacteriales</taxon>
        <taxon>Flavobacteriaceae</taxon>
        <taxon>Maribacter</taxon>
    </lineage>
</organism>
<reference evidence="2 3" key="1">
    <citation type="submission" date="2019-05" db="EMBL/GenBank/DDBJ databases">
        <authorList>
            <person name="Zhang J.-Y."/>
            <person name="Feg X."/>
            <person name="Du Z.-J."/>
        </authorList>
    </citation>
    <scope>NUCLEOTIDE SEQUENCE [LARGE SCALE GENOMIC DNA]</scope>
    <source>
        <strain evidence="2 3">RZ26</strain>
    </source>
</reference>
<dbReference type="InterPro" id="IPR050553">
    <property type="entry name" value="Thioredoxin_ResA/DsbE_sf"/>
</dbReference>
<feature type="domain" description="Thioredoxin" evidence="1">
    <location>
        <begin position="29"/>
        <end position="170"/>
    </location>
</feature>
<dbReference type="EMBL" id="VATY01000002">
    <property type="protein sequence ID" value="TMM57272.1"/>
    <property type="molecule type" value="Genomic_DNA"/>
</dbReference>
<sequence>MRFRFTVLTLCFLLCNACGETPKAPEQKEAQATTVPEVQEVKSTYESLDGQPIELSDYKGKRILLNYWATWCKPCIEEMPSMVEAQTLLENENYIFLLASDQSMKKIKAFQKKKSFDLNFVKYNGSLASEEITALPATFIYNVEGEKVERIDGATEWNSPEIIQKLKNIQ</sequence>
<evidence type="ECO:0000259" key="1">
    <source>
        <dbReference type="PROSITE" id="PS51352"/>
    </source>
</evidence>
<evidence type="ECO:0000313" key="2">
    <source>
        <dbReference type="EMBL" id="TMM57272.1"/>
    </source>
</evidence>
<name>A0A5S3PRC9_9FLAO</name>
<dbReference type="Proteomes" id="UP000310314">
    <property type="component" value="Unassembled WGS sequence"/>
</dbReference>
<dbReference type="CDD" id="cd02966">
    <property type="entry name" value="TlpA_like_family"/>
    <property type="match status" value="1"/>
</dbReference>
<dbReference type="PROSITE" id="PS51352">
    <property type="entry name" value="THIOREDOXIN_2"/>
    <property type="match status" value="1"/>
</dbReference>
<dbReference type="RefSeq" id="WP_138658255.1">
    <property type="nucleotide sequence ID" value="NZ_VATY01000002.1"/>
</dbReference>
<dbReference type="InterPro" id="IPR036249">
    <property type="entry name" value="Thioredoxin-like_sf"/>
</dbReference>
<accession>A0A5S3PRC9</accession>